<evidence type="ECO:0000313" key="3">
    <source>
        <dbReference type="EMBL" id="QNO18661.1"/>
    </source>
</evidence>
<dbReference type="InterPro" id="IPR005181">
    <property type="entry name" value="SASA"/>
</dbReference>
<organism evidence="3 4">
    <name type="scientific">Caproicibacterium amylolyticum</name>
    <dbReference type="NCBI Taxonomy" id="2766537"/>
    <lineage>
        <taxon>Bacteria</taxon>
        <taxon>Bacillati</taxon>
        <taxon>Bacillota</taxon>
        <taxon>Clostridia</taxon>
        <taxon>Eubacteriales</taxon>
        <taxon>Oscillospiraceae</taxon>
        <taxon>Caproicibacterium</taxon>
    </lineage>
</organism>
<dbReference type="Proteomes" id="UP000516046">
    <property type="component" value="Chromosome"/>
</dbReference>
<dbReference type="GO" id="GO:0005975">
    <property type="term" value="P:carbohydrate metabolic process"/>
    <property type="evidence" value="ECO:0007669"/>
    <property type="project" value="TreeGrafter"/>
</dbReference>
<reference evidence="3 4" key="1">
    <citation type="submission" date="2020-08" db="EMBL/GenBank/DDBJ databases">
        <authorList>
            <person name="Ren C."/>
            <person name="Gu Y."/>
            <person name="Xu Y."/>
        </authorList>
    </citation>
    <scope>NUCLEOTIDE SEQUENCE [LARGE SCALE GENOMIC DNA]</scope>
    <source>
        <strain evidence="3 4">LBM18003</strain>
    </source>
</reference>
<name>A0A7G9WIZ9_9FIRM</name>
<dbReference type="InterPro" id="IPR036514">
    <property type="entry name" value="SGNH_hydro_sf"/>
</dbReference>
<keyword evidence="1" id="KW-0378">Hydrolase</keyword>
<dbReference type="KEGG" id="caml:H6X83_03155"/>
<sequence>MSKIQAAELIGNKMIFQRGKPRIIWGTGENGTSVQVQIGCDKTETVVANGCWRCELPAADTCTNLTLDITADGTPAFHFSDIAVGDVWVAGGQSNMEFFLRYDTQWKATQKQIKNPNIRMYNCTRIAFAGQQRSTPDTGYWFEEQDSAWERFSAPGYYFAHAIQPELNVPVGIIGCNWGGTSASAWLDTACMRDSPLSVYLEEYGNSIAGIDLAQNRKEALAGYAFEDSPEHNRDWAQMMYGLSFENQLRFAKEHAGEPCVPLGPYNTHKPGTLFEHMLKPITPFPVKGILWYQGESDEGHAALYDRLFTELIACWRREWQDSTLPFLFVQLAPFHHWLDCLGTNYPTVREKQELVAKAVPYTAMTSIMDLGMRDDIHPKRKKEVGERLALLARGKVYGESILCESPEFCGAERDGQTLSLTFANAGTGLRLNGNAVNGLFIWSGTSPCQIVNTQVQGHKLLLTLAEPIHSSLLLSFAETDFVEVNLFNSANLPLKPFHCLIQA</sequence>
<dbReference type="AlphaFoldDB" id="A0A7G9WIZ9"/>
<evidence type="ECO:0000259" key="2">
    <source>
        <dbReference type="Pfam" id="PF03629"/>
    </source>
</evidence>
<protein>
    <recommendedName>
        <fullName evidence="2">Sialate O-acetylesterase domain-containing protein</fullName>
    </recommendedName>
</protein>
<evidence type="ECO:0000256" key="1">
    <source>
        <dbReference type="ARBA" id="ARBA00022801"/>
    </source>
</evidence>
<dbReference type="EMBL" id="CP060696">
    <property type="protein sequence ID" value="QNO18661.1"/>
    <property type="molecule type" value="Genomic_DNA"/>
</dbReference>
<dbReference type="RefSeq" id="WP_212507727.1">
    <property type="nucleotide sequence ID" value="NZ_CP060696.1"/>
</dbReference>
<dbReference type="GO" id="GO:0001681">
    <property type="term" value="F:sialate O-acetylesterase activity"/>
    <property type="evidence" value="ECO:0007669"/>
    <property type="project" value="InterPro"/>
</dbReference>
<dbReference type="InterPro" id="IPR039329">
    <property type="entry name" value="SIAE"/>
</dbReference>
<feature type="domain" description="Sialate O-acetylesterase" evidence="2">
    <location>
        <begin position="273"/>
        <end position="390"/>
    </location>
</feature>
<evidence type="ECO:0000313" key="4">
    <source>
        <dbReference type="Proteomes" id="UP000516046"/>
    </source>
</evidence>
<dbReference type="PANTHER" id="PTHR22901">
    <property type="entry name" value="SIALATE O-ACETYLESTERASE"/>
    <property type="match status" value="1"/>
</dbReference>
<dbReference type="PANTHER" id="PTHR22901:SF0">
    <property type="entry name" value="SIALATE O-ACETYLESTERASE"/>
    <property type="match status" value="1"/>
</dbReference>
<gene>
    <name evidence="3" type="ORF">H6X83_03155</name>
</gene>
<dbReference type="SUPFAM" id="SSF52266">
    <property type="entry name" value="SGNH hydrolase"/>
    <property type="match status" value="1"/>
</dbReference>
<keyword evidence="4" id="KW-1185">Reference proteome</keyword>
<proteinExistence type="predicted"/>
<feature type="domain" description="Sialate O-acetylesterase" evidence="2">
    <location>
        <begin position="85"/>
        <end position="209"/>
    </location>
</feature>
<dbReference type="Pfam" id="PF03629">
    <property type="entry name" value="SASA"/>
    <property type="match status" value="2"/>
</dbReference>
<accession>A0A7G9WIZ9</accession>
<dbReference type="Gene3D" id="3.40.50.1110">
    <property type="entry name" value="SGNH hydrolase"/>
    <property type="match status" value="1"/>
</dbReference>